<dbReference type="Pfam" id="PF00753">
    <property type="entry name" value="Lactamase_B"/>
    <property type="match status" value="1"/>
</dbReference>
<organism evidence="6 7">
    <name type="scientific">Minwuia thermotolerans</name>
    <dbReference type="NCBI Taxonomy" id="2056226"/>
    <lineage>
        <taxon>Bacteria</taxon>
        <taxon>Pseudomonadati</taxon>
        <taxon>Pseudomonadota</taxon>
        <taxon>Alphaproteobacteria</taxon>
        <taxon>Minwuiales</taxon>
        <taxon>Minwuiaceae</taxon>
        <taxon>Minwuia</taxon>
    </lineage>
</organism>
<evidence type="ECO:0000256" key="4">
    <source>
        <dbReference type="ARBA" id="ARBA00022833"/>
    </source>
</evidence>
<keyword evidence="2" id="KW-0479">Metal-binding</keyword>
<evidence type="ECO:0000313" key="6">
    <source>
        <dbReference type="EMBL" id="PJK30450.1"/>
    </source>
</evidence>
<feature type="domain" description="Metallo-beta-lactamase" evidence="5">
    <location>
        <begin position="12"/>
        <end position="192"/>
    </location>
</feature>
<protein>
    <recommendedName>
        <fullName evidence="5">Metallo-beta-lactamase domain-containing protein</fullName>
    </recommendedName>
</protein>
<reference evidence="6 7" key="1">
    <citation type="submission" date="2017-11" db="EMBL/GenBank/DDBJ databases">
        <title>Draft genome sequence of Rhizobiales bacterium SY3-13.</title>
        <authorList>
            <person name="Sun C."/>
        </authorList>
    </citation>
    <scope>NUCLEOTIDE SEQUENCE [LARGE SCALE GENOMIC DNA]</scope>
    <source>
        <strain evidence="6 7">SY3-13</strain>
    </source>
</reference>
<keyword evidence="4" id="KW-0862">Zinc</keyword>
<evidence type="ECO:0000256" key="3">
    <source>
        <dbReference type="ARBA" id="ARBA00022801"/>
    </source>
</evidence>
<dbReference type="PANTHER" id="PTHR46233:SF3">
    <property type="entry name" value="HYDROXYACYLGLUTATHIONE HYDROLASE GLOC"/>
    <property type="match status" value="1"/>
</dbReference>
<comment type="caution">
    <text evidence="6">The sequence shown here is derived from an EMBL/GenBank/DDBJ whole genome shotgun (WGS) entry which is preliminary data.</text>
</comment>
<evidence type="ECO:0000313" key="7">
    <source>
        <dbReference type="Proteomes" id="UP000229498"/>
    </source>
</evidence>
<evidence type="ECO:0000256" key="2">
    <source>
        <dbReference type="ARBA" id="ARBA00022723"/>
    </source>
</evidence>
<sequence length="214" mass="23774">MKVAIVPVTPFRQNACVIWDPETMAGALTDPGGDAERLLEVAKENGVRLEKILVTHGHLDHAGAVAELAEKLELPIEGPQKEETFWIDRLDEKAQRFGFGHARSFTPDRWLEDGDEVTVGTMTLQVRHCPGHTPGHVIFFHEPSKIAIVGDVLFRGSVGRTDFPRGNHQQLITSIREKLWPLGDDVTFVPGHGDTSTFGNERMTNPYCADFVQV</sequence>
<dbReference type="InterPro" id="IPR051453">
    <property type="entry name" value="MBL_Glyoxalase_II"/>
</dbReference>
<dbReference type="InterPro" id="IPR036866">
    <property type="entry name" value="RibonucZ/Hydroxyglut_hydro"/>
</dbReference>
<gene>
    <name evidence="6" type="ORF">CVT23_06820</name>
</gene>
<evidence type="ECO:0000256" key="1">
    <source>
        <dbReference type="ARBA" id="ARBA00001947"/>
    </source>
</evidence>
<dbReference type="GO" id="GO:0016787">
    <property type="term" value="F:hydrolase activity"/>
    <property type="evidence" value="ECO:0007669"/>
    <property type="project" value="UniProtKB-KW"/>
</dbReference>
<dbReference type="EMBL" id="PHIG01000026">
    <property type="protein sequence ID" value="PJK30450.1"/>
    <property type="molecule type" value="Genomic_DNA"/>
</dbReference>
<evidence type="ECO:0000259" key="5">
    <source>
        <dbReference type="SMART" id="SM00849"/>
    </source>
</evidence>
<dbReference type="RefSeq" id="WP_109794943.1">
    <property type="nucleotide sequence ID" value="NZ_PHIG01000026.1"/>
</dbReference>
<dbReference type="SUPFAM" id="SSF56281">
    <property type="entry name" value="Metallo-hydrolase/oxidoreductase"/>
    <property type="match status" value="1"/>
</dbReference>
<dbReference type="AlphaFoldDB" id="A0A2M9G420"/>
<dbReference type="PANTHER" id="PTHR46233">
    <property type="entry name" value="HYDROXYACYLGLUTATHIONE HYDROLASE GLOC"/>
    <property type="match status" value="1"/>
</dbReference>
<dbReference type="Gene3D" id="3.60.15.10">
    <property type="entry name" value="Ribonuclease Z/Hydroxyacylglutathione hydrolase-like"/>
    <property type="match status" value="1"/>
</dbReference>
<proteinExistence type="predicted"/>
<accession>A0A2M9G420</accession>
<dbReference type="SMART" id="SM00849">
    <property type="entry name" value="Lactamase_B"/>
    <property type="match status" value="1"/>
</dbReference>
<comment type="cofactor">
    <cofactor evidence="1">
        <name>Zn(2+)</name>
        <dbReference type="ChEBI" id="CHEBI:29105"/>
    </cofactor>
</comment>
<keyword evidence="7" id="KW-1185">Reference proteome</keyword>
<dbReference type="OrthoDB" id="7253658at2"/>
<keyword evidence="3" id="KW-0378">Hydrolase</keyword>
<dbReference type="CDD" id="cd07737">
    <property type="entry name" value="YcbL-like_MBL-fold"/>
    <property type="match status" value="1"/>
</dbReference>
<name>A0A2M9G420_9PROT</name>
<dbReference type="InterPro" id="IPR001279">
    <property type="entry name" value="Metallo-B-lactamas"/>
</dbReference>
<dbReference type="GO" id="GO:0046872">
    <property type="term" value="F:metal ion binding"/>
    <property type="evidence" value="ECO:0007669"/>
    <property type="project" value="UniProtKB-KW"/>
</dbReference>
<dbReference type="Proteomes" id="UP000229498">
    <property type="component" value="Unassembled WGS sequence"/>
</dbReference>